<keyword evidence="6" id="KW-1000">Mitochondrion outer membrane</keyword>
<dbReference type="EMBL" id="JRES01000344">
    <property type="protein sequence ID" value="KNC32050.1"/>
    <property type="molecule type" value="Genomic_DNA"/>
</dbReference>
<dbReference type="InterPro" id="IPR037930">
    <property type="entry name" value="Tom40"/>
</dbReference>
<accession>A0A0L0CIH7</accession>
<keyword evidence="4" id="KW-1134">Transmembrane beta strand</keyword>
<dbReference type="InterPro" id="IPR023614">
    <property type="entry name" value="Porin_dom_sf"/>
</dbReference>
<dbReference type="GO" id="GO:0008320">
    <property type="term" value="F:protein transmembrane transporter activity"/>
    <property type="evidence" value="ECO:0007669"/>
    <property type="project" value="InterPro"/>
</dbReference>
<evidence type="ECO:0000256" key="5">
    <source>
        <dbReference type="ARBA" id="ARBA00022692"/>
    </source>
</evidence>
<dbReference type="STRING" id="7375.A0A0L0CIH7"/>
<dbReference type="GO" id="GO:0030150">
    <property type="term" value="P:protein import into mitochondrial matrix"/>
    <property type="evidence" value="ECO:0007669"/>
    <property type="project" value="InterPro"/>
</dbReference>
<dbReference type="AlphaFoldDB" id="A0A0L0CIH7"/>
<dbReference type="InterPro" id="IPR027246">
    <property type="entry name" value="Porin_Euk/Tom40"/>
</dbReference>
<evidence type="ECO:0008006" key="12">
    <source>
        <dbReference type="Google" id="ProtNLM"/>
    </source>
</evidence>
<dbReference type="GO" id="GO:0005741">
    <property type="term" value="C:mitochondrial outer membrane"/>
    <property type="evidence" value="ECO:0007669"/>
    <property type="project" value="UniProtKB-SubCell"/>
</dbReference>
<evidence type="ECO:0000256" key="3">
    <source>
        <dbReference type="ARBA" id="ARBA00022448"/>
    </source>
</evidence>
<sequence>MTCDGCPPKFNAEFPPCFQKYVGFRSHRNPGNISELHYLAHRIKPILLDGIELDYVHRLLSNKSIIANWVLSHNKPSGFRCGGVYTAQIHDNIMQTPTIRADINPTTLSTNIGLLYYPFRCLRLETDMQRAAEDAPLQTQTCIEFCSSGSTLTTNLYDIRRDSGRATLSFLRSINDNLALGAELLLEWTDPRSMMTDTAFAGRYRRHSYSIAASVSRQGIDVSYWQRIHPHVQLASLWAWQRKTDKSVGTLCYQWDFKEAHVRGMFDSNLSVGFMYSRYLSHIPLSMAFSLFISLHTNKFIFGLKLNLDPCGLQRGE</sequence>
<dbReference type="Pfam" id="PF01459">
    <property type="entry name" value="Porin_3"/>
    <property type="match status" value="1"/>
</dbReference>
<keyword evidence="9" id="KW-0472">Membrane</keyword>
<comment type="similarity">
    <text evidence="2">Belongs to the Tom40 family.</text>
</comment>
<reference evidence="10 11" key="1">
    <citation type="journal article" date="2015" name="Nat. Commun.">
        <title>Lucilia cuprina genome unlocks parasitic fly biology to underpin future interventions.</title>
        <authorList>
            <person name="Anstead C.A."/>
            <person name="Korhonen P.K."/>
            <person name="Young N.D."/>
            <person name="Hall R.S."/>
            <person name="Jex A.R."/>
            <person name="Murali S.C."/>
            <person name="Hughes D.S."/>
            <person name="Lee S.F."/>
            <person name="Perry T."/>
            <person name="Stroehlein A.J."/>
            <person name="Ansell B.R."/>
            <person name="Breugelmans B."/>
            <person name="Hofmann A."/>
            <person name="Qu J."/>
            <person name="Dugan S."/>
            <person name="Lee S.L."/>
            <person name="Chao H."/>
            <person name="Dinh H."/>
            <person name="Han Y."/>
            <person name="Doddapaneni H.V."/>
            <person name="Worley K.C."/>
            <person name="Muzny D.M."/>
            <person name="Ioannidis P."/>
            <person name="Waterhouse R.M."/>
            <person name="Zdobnov E.M."/>
            <person name="James P.J."/>
            <person name="Bagnall N.H."/>
            <person name="Kotze A.C."/>
            <person name="Gibbs R.A."/>
            <person name="Richards S."/>
            <person name="Batterham P."/>
            <person name="Gasser R.B."/>
        </authorList>
    </citation>
    <scope>NUCLEOTIDE SEQUENCE [LARGE SCALE GENOMIC DNA]</scope>
    <source>
        <strain evidence="10 11">LS</strain>
        <tissue evidence="10">Full body</tissue>
    </source>
</reference>
<evidence type="ECO:0000313" key="11">
    <source>
        <dbReference type="Proteomes" id="UP000037069"/>
    </source>
</evidence>
<keyword evidence="3" id="KW-0813">Transport</keyword>
<dbReference type="PANTHER" id="PTHR10802">
    <property type="entry name" value="MITOCHONDRIAL IMPORT RECEPTOR SUBUNIT TOM40"/>
    <property type="match status" value="1"/>
</dbReference>
<gene>
    <name evidence="10" type="ORF">FF38_04832</name>
</gene>
<evidence type="ECO:0000313" key="10">
    <source>
        <dbReference type="EMBL" id="KNC32050.1"/>
    </source>
</evidence>
<comment type="caution">
    <text evidence="10">The sequence shown here is derived from an EMBL/GenBank/DDBJ whole genome shotgun (WGS) entry which is preliminary data.</text>
</comment>
<evidence type="ECO:0000256" key="4">
    <source>
        <dbReference type="ARBA" id="ARBA00022452"/>
    </source>
</evidence>
<name>A0A0L0CIH7_LUCCU</name>
<proteinExistence type="inferred from homology"/>
<evidence type="ECO:0000256" key="7">
    <source>
        <dbReference type="ARBA" id="ARBA00022927"/>
    </source>
</evidence>
<evidence type="ECO:0000256" key="1">
    <source>
        <dbReference type="ARBA" id="ARBA00004374"/>
    </source>
</evidence>
<evidence type="ECO:0000256" key="2">
    <source>
        <dbReference type="ARBA" id="ARBA00010510"/>
    </source>
</evidence>
<dbReference type="Proteomes" id="UP000037069">
    <property type="component" value="Unassembled WGS sequence"/>
</dbReference>
<evidence type="ECO:0000256" key="9">
    <source>
        <dbReference type="ARBA" id="ARBA00023136"/>
    </source>
</evidence>
<evidence type="ECO:0000256" key="8">
    <source>
        <dbReference type="ARBA" id="ARBA00023128"/>
    </source>
</evidence>
<keyword evidence="11" id="KW-1185">Reference proteome</keyword>
<dbReference type="Gene3D" id="2.40.160.10">
    <property type="entry name" value="Porin"/>
    <property type="match status" value="1"/>
</dbReference>
<protein>
    <recommendedName>
        <fullName evidence="12">Mitochondrial import receptor subunit TOM40</fullName>
    </recommendedName>
</protein>
<keyword evidence="5" id="KW-0812">Transmembrane</keyword>
<keyword evidence="8" id="KW-0496">Mitochondrion</keyword>
<evidence type="ECO:0000256" key="6">
    <source>
        <dbReference type="ARBA" id="ARBA00022787"/>
    </source>
</evidence>
<keyword evidence="7" id="KW-0653">Protein transport</keyword>
<organism evidence="10 11">
    <name type="scientific">Lucilia cuprina</name>
    <name type="common">Green bottle fly</name>
    <name type="synonym">Australian sheep blowfly</name>
    <dbReference type="NCBI Taxonomy" id="7375"/>
    <lineage>
        <taxon>Eukaryota</taxon>
        <taxon>Metazoa</taxon>
        <taxon>Ecdysozoa</taxon>
        <taxon>Arthropoda</taxon>
        <taxon>Hexapoda</taxon>
        <taxon>Insecta</taxon>
        <taxon>Pterygota</taxon>
        <taxon>Neoptera</taxon>
        <taxon>Endopterygota</taxon>
        <taxon>Diptera</taxon>
        <taxon>Brachycera</taxon>
        <taxon>Muscomorpha</taxon>
        <taxon>Oestroidea</taxon>
        <taxon>Calliphoridae</taxon>
        <taxon>Luciliinae</taxon>
        <taxon>Lucilia</taxon>
    </lineage>
</organism>
<dbReference type="OrthoDB" id="19656at2759"/>
<dbReference type="OMA" id="DISYWQR"/>
<comment type="subcellular location">
    <subcellularLocation>
        <location evidence="1">Mitochondrion outer membrane</location>
        <topology evidence="1">Multi-pass membrane protein</topology>
    </subcellularLocation>
</comment>